<sequence>MEKGENRLICGDESSSSSDDSGDGDSDEPVLPSTSTAPAATAARPTATKKRKQRVEWKTVRQNSADCIGDYPSNTSETFLIQSF</sequence>
<dbReference type="AlphaFoldDB" id="A0AAV1Q8W3"/>
<organism evidence="2 3">
    <name type="scientific">Scomber scombrus</name>
    <name type="common">Atlantic mackerel</name>
    <name type="synonym">Scomber vernalis</name>
    <dbReference type="NCBI Taxonomy" id="13677"/>
    <lineage>
        <taxon>Eukaryota</taxon>
        <taxon>Metazoa</taxon>
        <taxon>Chordata</taxon>
        <taxon>Craniata</taxon>
        <taxon>Vertebrata</taxon>
        <taxon>Euteleostomi</taxon>
        <taxon>Actinopterygii</taxon>
        <taxon>Neopterygii</taxon>
        <taxon>Teleostei</taxon>
        <taxon>Neoteleostei</taxon>
        <taxon>Acanthomorphata</taxon>
        <taxon>Pelagiaria</taxon>
        <taxon>Scombriformes</taxon>
        <taxon>Scombridae</taxon>
        <taxon>Scomber</taxon>
    </lineage>
</organism>
<name>A0AAV1Q8W3_SCOSC</name>
<accession>A0AAV1Q8W3</accession>
<keyword evidence="3" id="KW-1185">Reference proteome</keyword>
<evidence type="ECO:0000256" key="1">
    <source>
        <dbReference type="SAM" id="MobiDB-lite"/>
    </source>
</evidence>
<comment type="caution">
    <text evidence="2">The sequence shown here is derived from an EMBL/GenBank/DDBJ whole genome shotgun (WGS) entry which is preliminary data.</text>
</comment>
<dbReference type="EMBL" id="CAWUFR010000697">
    <property type="protein sequence ID" value="CAK6980513.1"/>
    <property type="molecule type" value="Genomic_DNA"/>
</dbReference>
<evidence type="ECO:0000313" key="2">
    <source>
        <dbReference type="EMBL" id="CAK6980513.1"/>
    </source>
</evidence>
<evidence type="ECO:0000313" key="3">
    <source>
        <dbReference type="Proteomes" id="UP001314229"/>
    </source>
</evidence>
<feature type="compositionally biased region" description="Low complexity" evidence="1">
    <location>
        <begin position="32"/>
        <end position="46"/>
    </location>
</feature>
<protein>
    <submittedName>
        <fullName evidence="2">Uncharacterized protein</fullName>
    </submittedName>
</protein>
<gene>
    <name evidence="2" type="ORF">FSCOSCO3_A021360</name>
</gene>
<dbReference type="Proteomes" id="UP001314229">
    <property type="component" value="Unassembled WGS sequence"/>
</dbReference>
<reference evidence="2 3" key="1">
    <citation type="submission" date="2024-01" db="EMBL/GenBank/DDBJ databases">
        <authorList>
            <person name="Alioto T."/>
            <person name="Alioto T."/>
            <person name="Gomez Garrido J."/>
        </authorList>
    </citation>
    <scope>NUCLEOTIDE SEQUENCE [LARGE SCALE GENOMIC DNA]</scope>
</reference>
<proteinExistence type="predicted"/>
<feature type="region of interest" description="Disordered" evidence="1">
    <location>
        <begin position="1"/>
        <end position="59"/>
    </location>
</feature>